<proteinExistence type="predicted"/>
<name>A0A4U8Z020_METTU</name>
<sequence>MDRASPFIMRRTVAPSVNIFSVPSHLRSVISPWTLIPLGYCLVKRAVSTGPFPLTDENGAVQYKLDVICAPHYKKWREHLTLIVSRLELGRVGASSTKGNQHGKYVGRLPEIRQSAVRVGDLLFFLFREGAAVHRG</sequence>
<dbReference type="Proteomes" id="UP000294360">
    <property type="component" value="Chromosome"/>
</dbReference>
<organism evidence="1 2">
    <name type="scientific">Methylocella tundrae</name>
    <dbReference type="NCBI Taxonomy" id="227605"/>
    <lineage>
        <taxon>Bacteria</taxon>
        <taxon>Pseudomonadati</taxon>
        <taxon>Pseudomonadota</taxon>
        <taxon>Alphaproteobacteria</taxon>
        <taxon>Hyphomicrobiales</taxon>
        <taxon>Beijerinckiaceae</taxon>
        <taxon>Methylocella</taxon>
    </lineage>
</organism>
<accession>A0A4U8Z020</accession>
<protein>
    <submittedName>
        <fullName evidence="1">Uncharacterized protein</fullName>
    </submittedName>
</protein>
<dbReference type="EMBL" id="LR536450">
    <property type="protein sequence ID" value="VFU07184.1"/>
    <property type="molecule type" value="Genomic_DNA"/>
</dbReference>
<reference evidence="1 2" key="1">
    <citation type="submission" date="2019-03" db="EMBL/GenBank/DDBJ databases">
        <authorList>
            <person name="Kox A.R. M."/>
        </authorList>
    </citation>
    <scope>NUCLEOTIDE SEQUENCE [LARGE SCALE GENOMIC DNA]</scope>
    <source>
        <strain evidence="1">MTUNDRAET4 annotated genome</strain>
    </source>
</reference>
<evidence type="ECO:0000313" key="2">
    <source>
        <dbReference type="Proteomes" id="UP000294360"/>
    </source>
</evidence>
<evidence type="ECO:0000313" key="1">
    <source>
        <dbReference type="EMBL" id="VFU07184.1"/>
    </source>
</evidence>
<dbReference type="KEGG" id="mtun:MTUNDRAET4_0291"/>
<gene>
    <name evidence="1" type="ORF">MTUNDRAET4_0291</name>
</gene>
<dbReference type="AlphaFoldDB" id="A0A4U8Z020"/>